<dbReference type="CDD" id="cd02933">
    <property type="entry name" value="OYE_like_FMN"/>
    <property type="match status" value="1"/>
</dbReference>
<dbReference type="GO" id="GO:0010181">
    <property type="term" value="F:FMN binding"/>
    <property type="evidence" value="ECO:0007669"/>
    <property type="project" value="InterPro"/>
</dbReference>
<dbReference type="InterPro" id="IPR013785">
    <property type="entry name" value="Aldolase_TIM"/>
</dbReference>
<keyword evidence="1" id="KW-1133">Transmembrane helix</keyword>
<gene>
    <name evidence="3" type="ORF">JYZ213_LOCUS29291</name>
</gene>
<dbReference type="Proteomes" id="UP000663845">
    <property type="component" value="Unassembled WGS sequence"/>
</dbReference>
<evidence type="ECO:0000256" key="1">
    <source>
        <dbReference type="SAM" id="Phobius"/>
    </source>
</evidence>
<dbReference type="EMBL" id="CAJNOG010000444">
    <property type="protein sequence ID" value="CAF1245023.1"/>
    <property type="molecule type" value="Genomic_DNA"/>
</dbReference>
<feature type="transmembrane region" description="Helical" evidence="1">
    <location>
        <begin position="509"/>
        <end position="532"/>
    </location>
</feature>
<feature type="domain" description="NADH:flavin oxidoreductase/NADH oxidase N-terminal" evidence="2">
    <location>
        <begin position="6"/>
        <end position="329"/>
    </location>
</feature>
<comment type="caution">
    <text evidence="3">The sequence shown here is derived from an EMBL/GenBank/DDBJ whole genome shotgun (WGS) entry which is preliminary data.</text>
</comment>
<dbReference type="PANTHER" id="PTHR22893">
    <property type="entry name" value="NADH OXIDOREDUCTASE-RELATED"/>
    <property type="match status" value="1"/>
</dbReference>
<proteinExistence type="predicted"/>
<dbReference type="Pfam" id="PF00724">
    <property type="entry name" value="Oxidored_FMN"/>
    <property type="match status" value="1"/>
</dbReference>
<reference evidence="3" key="1">
    <citation type="submission" date="2021-02" db="EMBL/GenBank/DDBJ databases">
        <authorList>
            <person name="Nowell W R."/>
        </authorList>
    </citation>
    <scope>NUCLEOTIDE SEQUENCE</scope>
</reference>
<accession>A0A814ZM02</accession>
<feature type="transmembrane region" description="Helical" evidence="1">
    <location>
        <begin position="395"/>
        <end position="417"/>
    </location>
</feature>
<keyword evidence="1" id="KW-0812">Transmembrane</keyword>
<protein>
    <recommendedName>
        <fullName evidence="2">NADH:flavin oxidoreductase/NADH oxidase N-terminal domain-containing protein</fullName>
    </recommendedName>
</protein>
<evidence type="ECO:0000313" key="4">
    <source>
        <dbReference type="Proteomes" id="UP000663845"/>
    </source>
</evidence>
<dbReference type="InterPro" id="IPR045247">
    <property type="entry name" value="Oye-like"/>
</dbReference>
<dbReference type="Gene3D" id="3.20.20.70">
    <property type="entry name" value="Aldolase class I"/>
    <property type="match status" value="1"/>
</dbReference>
<dbReference type="GO" id="GO:0016491">
    <property type="term" value="F:oxidoreductase activity"/>
    <property type="evidence" value="ECO:0007669"/>
    <property type="project" value="InterPro"/>
</dbReference>
<name>A0A814ZM02_9BILA</name>
<feature type="transmembrane region" description="Helical" evidence="1">
    <location>
        <begin position="429"/>
        <end position="457"/>
    </location>
</feature>
<dbReference type="AlphaFoldDB" id="A0A814ZM02"/>
<dbReference type="PANTHER" id="PTHR22893:SF91">
    <property type="entry name" value="NADPH DEHYDROGENASE 2-RELATED"/>
    <property type="match status" value="1"/>
</dbReference>
<evidence type="ECO:0000313" key="3">
    <source>
        <dbReference type="EMBL" id="CAF1245023.1"/>
    </source>
</evidence>
<organism evidence="3 4">
    <name type="scientific">Adineta steineri</name>
    <dbReference type="NCBI Taxonomy" id="433720"/>
    <lineage>
        <taxon>Eukaryota</taxon>
        <taxon>Metazoa</taxon>
        <taxon>Spiralia</taxon>
        <taxon>Gnathifera</taxon>
        <taxon>Rotifera</taxon>
        <taxon>Eurotatoria</taxon>
        <taxon>Bdelloidea</taxon>
        <taxon>Adinetida</taxon>
        <taxon>Adinetidae</taxon>
        <taxon>Adineta</taxon>
    </lineage>
</organism>
<dbReference type="SUPFAM" id="SSF51395">
    <property type="entry name" value="FMN-linked oxidoreductases"/>
    <property type="match status" value="1"/>
</dbReference>
<dbReference type="InterPro" id="IPR001155">
    <property type="entry name" value="OxRdtase_FMN_N"/>
</dbReference>
<evidence type="ECO:0000259" key="2">
    <source>
        <dbReference type="Pfam" id="PF00724"/>
    </source>
</evidence>
<sequence length="552" mass="61957">MTSFATPLQLGPVLLKNRVIMSSLTRDRNRVPGPLQVEYYTQRTGAGLILTEGTLIEPQAGIYSDEQVAGWKKIVDSVHAHNGHIFLQLWHVGRVAHPLLQDGRPNVAPSAIAAKGGKFRQLEGHPGFVTPTAIDDPEHYVALYKRAAERAKEAGFDGVELHSANGYLSHQFIDNTSNQRTDQWGGSAENRCRFPLRIIDEISGVFGNDRVGIKLSPSGGYNDMGMTENDTTETFGYLIKELNARRIAYIQLTRYWPFRDPAQRGTYVDIFQWRNLINSEHTKFFANTEYDSEQGAKALKDGLADAIVFGRLYIANPDLAQRLINNQELNTNFNVKHFYGGDCVGYTDYPTDASRRTANFTFIYNTFDANGLVNGTVTSQRTLAYLPSRLDVGSYWIIFAAGLGGLLDSLLIAFFVIRRSPISITKTLIFDYFNAVVAILSLLRIGVDIASIAFSFAQFNNSDDFFFNGSTDSSLRYIGHFTLEAFNCNLKNYATDVETFNQWCIQGRVVRWILVPHLILSICIFILSLIAIKVSQQHSKNRTRRSSNHNDN</sequence>
<keyword evidence="1" id="KW-0472">Membrane</keyword>